<dbReference type="eggNOG" id="COG3549">
    <property type="taxonomic scope" value="Bacteria"/>
</dbReference>
<name>R4V733_9GAMM</name>
<evidence type="ECO:0000313" key="1">
    <source>
        <dbReference type="EMBL" id="AGM41709.1"/>
    </source>
</evidence>
<proteinExistence type="predicted"/>
<dbReference type="Gene3D" id="3.30.2310.20">
    <property type="entry name" value="RelE-like"/>
    <property type="match status" value="1"/>
</dbReference>
<dbReference type="HOGENOM" id="CLU_2036583_0_0_6"/>
<dbReference type="KEGG" id="ssal:SPISAL_08075"/>
<organism evidence="1 2">
    <name type="scientific">Spiribacter salinus M19-40</name>
    <dbReference type="NCBI Taxonomy" id="1260251"/>
    <lineage>
        <taxon>Bacteria</taxon>
        <taxon>Pseudomonadati</taxon>
        <taxon>Pseudomonadota</taxon>
        <taxon>Gammaproteobacteria</taxon>
        <taxon>Chromatiales</taxon>
        <taxon>Ectothiorhodospiraceae</taxon>
        <taxon>Spiribacter</taxon>
    </lineage>
</organism>
<dbReference type="InterPro" id="IPR035093">
    <property type="entry name" value="RelE/ParE_toxin_dom_sf"/>
</dbReference>
<sequence length="121" mass="13577">MSVAMLKSCTTPVLRAIWRGREPQNLHPRVLFAVRQHLSILHAAVELEDLHQALGQQLEGCYDPSVPFPEDPTDAVPAASPTSPDWWRIHVGYGWYLSFYFEAGEARRVGLHCGEQARPAT</sequence>
<reference evidence="1 2" key="1">
    <citation type="journal article" date="2013" name="Genome Announc.">
        <title>Draft Genome of Spiribacter salinus M19-40, an Abundant Gammaproteobacterium in Aquatic Hypersaline Environments.</title>
        <authorList>
            <person name="Leon M.J."/>
            <person name="Ghai R."/>
            <person name="Fernandez A.B."/>
            <person name="Sanchez-Porro C."/>
            <person name="Rodriguez-Valera F."/>
            <person name="Ventosa A."/>
        </authorList>
    </citation>
    <scope>NUCLEOTIDE SEQUENCE [LARGE SCALE GENOMIC DNA]</scope>
    <source>
        <strain evidence="1">M19-40</strain>
    </source>
</reference>
<dbReference type="AlphaFoldDB" id="R4V733"/>
<protein>
    <submittedName>
        <fullName evidence="1">Uncharacterized protein</fullName>
    </submittedName>
</protein>
<keyword evidence="2" id="KW-1185">Reference proteome</keyword>
<dbReference type="Proteomes" id="UP000017881">
    <property type="component" value="Chromosome"/>
</dbReference>
<accession>R4V733</accession>
<gene>
    <name evidence="1" type="ORF">SPISAL_08075</name>
</gene>
<evidence type="ECO:0000313" key="2">
    <source>
        <dbReference type="Proteomes" id="UP000017881"/>
    </source>
</evidence>
<dbReference type="EMBL" id="CP005963">
    <property type="protein sequence ID" value="AGM41709.1"/>
    <property type="molecule type" value="Genomic_DNA"/>
</dbReference>